<dbReference type="Proteomes" id="UP000546464">
    <property type="component" value="Unassembled WGS sequence"/>
</dbReference>
<feature type="compositionally biased region" description="Basic and acidic residues" evidence="1">
    <location>
        <begin position="40"/>
        <end position="55"/>
    </location>
</feature>
<feature type="region of interest" description="Disordered" evidence="1">
    <location>
        <begin position="448"/>
        <end position="495"/>
    </location>
</feature>
<proteinExistence type="predicted"/>
<feature type="region of interest" description="Disordered" evidence="1">
    <location>
        <begin position="1"/>
        <end position="99"/>
    </location>
</feature>
<evidence type="ECO:0000313" key="2">
    <source>
        <dbReference type="EMBL" id="MBC2594821.1"/>
    </source>
</evidence>
<evidence type="ECO:0000256" key="1">
    <source>
        <dbReference type="SAM" id="MobiDB-lite"/>
    </source>
</evidence>
<evidence type="ECO:0000313" key="3">
    <source>
        <dbReference type="Proteomes" id="UP000546464"/>
    </source>
</evidence>
<feature type="compositionally biased region" description="Acidic residues" evidence="1">
    <location>
        <begin position="454"/>
        <end position="474"/>
    </location>
</feature>
<dbReference type="AlphaFoldDB" id="A0A842HHW5"/>
<comment type="caution">
    <text evidence="2">The sequence shown here is derived from an EMBL/GenBank/DDBJ whole genome shotgun (WGS) entry which is preliminary data.</text>
</comment>
<reference evidence="2 3" key="1">
    <citation type="submission" date="2020-07" db="EMBL/GenBank/DDBJ databases">
        <authorList>
            <person name="Feng X."/>
        </authorList>
    </citation>
    <scope>NUCLEOTIDE SEQUENCE [LARGE SCALE GENOMIC DNA]</scope>
    <source>
        <strain evidence="2 3">JCM31066</strain>
    </source>
</reference>
<keyword evidence="3" id="KW-1185">Reference proteome</keyword>
<dbReference type="RefSeq" id="WP_185675783.1">
    <property type="nucleotide sequence ID" value="NZ_JACHVB010000034.1"/>
</dbReference>
<name>A0A842HHW5_9BACT</name>
<dbReference type="EMBL" id="JACHVB010000034">
    <property type="protein sequence ID" value="MBC2594821.1"/>
    <property type="molecule type" value="Genomic_DNA"/>
</dbReference>
<accession>A0A842HHW5</accession>
<organism evidence="2 3">
    <name type="scientific">Ruficoccus amylovorans</name>
    <dbReference type="NCBI Taxonomy" id="1804625"/>
    <lineage>
        <taxon>Bacteria</taxon>
        <taxon>Pseudomonadati</taxon>
        <taxon>Verrucomicrobiota</taxon>
        <taxon>Opitutia</taxon>
        <taxon>Puniceicoccales</taxon>
        <taxon>Cerasicoccaceae</taxon>
        <taxon>Ruficoccus</taxon>
    </lineage>
</organism>
<feature type="compositionally biased region" description="Basic and acidic residues" evidence="1">
    <location>
        <begin position="72"/>
        <end position="86"/>
    </location>
</feature>
<feature type="compositionally biased region" description="Low complexity" evidence="1">
    <location>
        <begin position="524"/>
        <end position="550"/>
    </location>
</feature>
<feature type="compositionally biased region" description="Low complexity" evidence="1">
    <location>
        <begin position="571"/>
        <end position="606"/>
    </location>
</feature>
<gene>
    <name evidence="2" type="ORF">H5P28_11180</name>
</gene>
<sequence>MAGTSQSGKDAGDPPAVDLSALQDLSFGPDWTSGKPITTHTRDSRERGKRGDRGSGPRSGPPARRDRRPSRPPREKDAQEGRESRGGPRRRDRREEAPQEEYQPVVEVLFYPEDIPFKALCHAIKTSCRTYELFELARLILSKPDRFVIVMKPLDGVPGLERFVVSVPDGLPFESEEAALAHVIKHHLDRFFTTEEVEIDPPKGSFLMVNRCGVTGELLGPPNYHRYQALVAEHHARRVPNMAFERFQQKIEAVKDQEVIDAWLKKMSHVVRYKVVSPREGEPEYLDGAEAAKHFLLAKRRSEVIRESEQVRLSGKSVDLLPDGPIARSIKAVLDRQLRFPLDTANNLRGRLRRMNFTIYKRGSKGVSYVCAVKRSFRDSNTRFSESLQELIDFIENHQNINVSTLPETFLGITLEKGGEQPLPPEKAPAIDKVSEEEAARIVEAHEKNRLAEQEESGEAEQEESGEAEQESGDTADKASEPAPVVRKQSLSAEEKQVHQLFADLRWLVSEGYVTEFGDGKLFANPPVAVAPKPSASEAAEAVTAAAEDSGSPKEGSSTSENPDASKTEEAAQAASSEPEAASDAGPAAEEVPAVAEATAEAAPEVVEPEASEKPKE</sequence>
<protein>
    <submittedName>
        <fullName evidence="2">Uncharacterized protein</fullName>
    </submittedName>
</protein>
<feature type="region of interest" description="Disordered" evidence="1">
    <location>
        <begin position="518"/>
        <end position="617"/>
    </location>
</feature>